<dbReference type="AlphaFoldDB" id="A0A381RJ54"/>
<organism evidence="3">
    <name type="scientific">marine metagenome</name>
    <dbReference type="NCBI Taxonomy" id="408172"/>
    <lineage>
        <taxon>unclassified sequences</taxon>
        <taxon>metagenomes</taxon>
        <taxon>ecological metagenomes</taxon>
    </lineage>
</organism>
<feature type="non-terminal residue" evidence="3">
    <location>
        <position position="488"/>
    </location>
</feature>
<dbReference type="EMBL" id="UINC01001804">
    <property type="protein sequence ID" value="SUZ89133.1"/>
    <property type="molecule type" value="Genomic_DNA"/>
</dbReference>
<feature type="region of interest" description="Disordered" evidence="1">
    <location>
        <begin position="24"/>
        <end position="46"/>
    </location>
</feature>
<dbReference type="Pfam" id="PF04389">
    <property type="entry name" value="Peptidase_M28"/>
    <property type="match status" value="1"/>
</dbReference>
<name>A0A381RJ54_9ZZZZ</name>
<dbReference type="InterPro" id="IPR045175">
    <property type="entry name" value="M28_fam"/>
</dbReference>
<evidence type="ECO:0000259" key="2">
    <source>
        <dbReference type="Pfam" id="PF04389"/>
    </source>
</evidence>
<dbReference type="PANTHER" id="PTHR12147">
    <property type="entry name" value="METALLOPEPTIDASE M28 FAMILY MEMBER"/>
    <property type="match status" value="1"/>
</dbReference>
<accession>A0A381RJ54</accession>
<reference evidence="3" key="1">
    <citation type="submission" date="2018-05" db="EMBL/GenBank/DDBJ databases">
        <authorList>
            <person name="Lanie J.A."/>
            <person name="Ng W.-L."/>
            <person name="Kazmierczak K.M."/>
            <person name="Andrzejewski T.M."/>
            <person name="Davidsen T.M."/>
            <person name="Wayne K.J."/>
            <person name="Tettelin H."/>
            <person name="Glass J.I."/>
            <person name="Rusch D."/>
            <person name="Podicherti R."/>
            <person name="Tsui H.-C.T."/>
            <person name="Winkler M.E."/>
        </authorList>
    </citation>
    <scope>NUCLEOTIDE SEQUENCE</scope>
</reference>
<dbReference type="Gene3D" id="3.40.630.10">
    <property type="entry name" value="Zn peptidases"/>
    <property type="match status" value="1"/>
</dbReference>
<dbReference type="SUPFAM" id="SSF53187">
    <property type="entry name" value="Zn-dependent exopeptidases"/>
    <property type="match status" value="1"/>
</dbReference>
<feature type="domain" description="Peptidase M28" evidence="2">
    <location>
        <begin position="295"/>
        <end position="488"/>
    </location>
</feature>
<proteinExistence type="predicted"/>
<dbReference type="Gene3D" id="3.50.30.30">
    <property type="match status" value="1"/>
</dbReference>
<dbReference type="InterPro" id="IPR007484">
    <property type="entry name" value="Peptidase_M28"/>
</dbReference>
<dbReference type="PANTHER" id="PTHR12147:SF26">
    <property type="entry name" value="PEPTIDASE M28 DOMAIN-CONTAINING PROTEIN"/>
    <property type="match status" value="1"/>
</dbReference>
<dbReference type="GO" id="GO:0008235">
    <property type="term" value="F:metalloexopeptidase activity"/>
    <property type="evidence" value="ECO:0007669"/>
    <property type="project" value="InterPro"/>
</dbReference>
<gene>
    <name evidence="3" type="ORF">METZ01_LOCUS41987</name>
</gene>
<protein>
    <recommendedName>
        <fullName evidence="2">Peptidase M28 domain-containing protein</fullName>
    </recommendedName>
</protein>
<feature type="non-terminal residue" evidence="3">
    <location>
        <position position="1"/>
    </location>
</feature>
<sequence>VRHPSYRRFLVRFKVLILSTAGISACSSGSGGPGAPPSPVSSGSEYESATVRAAATIRPDDIRRHITFLASDDLAGRDTPSAGLETAAAYLVGFMEEAGLEPAGENGTFIQRFPYTRSAMIAASRQVNYRSAGSTRALEYARDYYVVPADLSATNAEVVFAGVAARPSAGLAGVGQGKVALFTATGNPMVGTGEDLLGAFQAAAQGRAAGVILLLDETQTADSILDMASALQGAGLILPLPVVALSSERGAELLAGADLDLAALKASPPANVIPVDGVTMNLSAPYEVSEHTPPNVAGMIRGSDPVLREQYIVYTAHFDHVGVGIPDATGDSIYNGADDNASGTAALMETAAAFAALDVPPARSVIFLAVSGEEKGLLGSEYYSDNPTVPIDQIIMNINLDMVGRSHPDTVIGIGRQYTNLGPLTDRILQEYPDLGFVLIEDPVPEEQGFFRSDHLNFVTKDIPAIFFSAGFDHEDYHKPSDEFDLID</sequence>
<evidence type="ECO:0000313" key="3">
    <source>
        <dbReference type="EMBL" id="SUZ89133.1"/>
    </source>
</evidence>
<dbReference type="GO" id="GO:0006508">
    <property type="term" value="P:proteolysis"/>
    <property type="evidence" value="ECO:0007669"/>
    <property type="project" value="InterPro"/>
</dbReference>
<evidence type="ECO:0000256" key="1">
    <source>
        <dbReference type="SAM" id="MobiDB-lite"/>
    </source>
</evidence>
<dbReference type="CDD" id="cd03877">
    <property type="entry name" value="M28_like"/>
    <property type="match status" value="1"/>
</dbReference>